<keyword evidence="2 4" id="KW-1133">Transmembrane helix</keyword>
<feature type="transmembrane region" description="Helical" evidence="4">
    <location>
        <begin position="120"/>
        <end position="140"/>
    </location>
</feature>
<evidence type="ECO:0000256" key="3">
    <source>
        <dbReference type="ARBA" id="ARBA00023136"/>
    </source>
</evidence>
<proteinExistence type="predicted"/>
<evidence type="ECO:0000256" key="4">
    <source>
        <dbReference type="SAM" id="Phobius"/>
    </source>
</evidence>
<feature type="transmembrane region" description="Helical" evidence="4">
    <location>
        <begin position="303"/>
        <end position="322"/>
    </location>
</feature>
<evidence type="ECO:0000259" key="5">
    <source>
        <dbReference type="PROSITE" id="PS50850"/>
    </source>
</evidence>
<feature type="transmembrane region" description="Helical" evidence="4">
    <location>
        <begin position="152"/>
        <end position="173"/>
    </location>
</feature>
<evidence type="ECO:0000256" key="2">
    <source>
        <dbReference type="ARBA" id="ARBA00022989"/>
    </source>
</evidence>
<dbReference type="GO" id="GO:0022857">
    <property type="term" value="F:transmembrane transporter activity"/>
    <property type="evidence" value="ECO:0007669"/>
    <property type="project" value="InterPro"/>
</dbReference>
<protein>
    <submittedName>
        <fullName evidence="6">Putative major facilitator superfamily transporter</fullName>
    </submittedName>
</protein>
<dbReference type="InterPro" id="IPR036259">
    <property type="entry name" value="MFS_trans_sf"/>
</dbReference>
<accession>U2YQP6</accession>
<feature type="transmembrane region" description="Helical" evidence="4">
    <location>
        <begin position="95"/>
        <end position="114"/>
    </location>
</feature>
<evidence type="ECO:0000313" key="7">
    <source>
        <dbReference type="Proteomes" id="UP000016568"/>
    </source>
</evidence>
<feature type="transmembrane region" description="Helical" evidence="4">
    <location>
        <begin position="239"/>
        <end position="264"/>
    </location>
</feature>
<dbReference type="eggNOG" id="COG2807">
    <property type="taxonomic scope" value="Bacteria"/>
</dbReference>
<dbReference type="InterPro" id="IPR020846">
    <property type="entry name" value="MFS_dom"/>
</dbReference>
<keyword evidence="3 4" id="KW-0472">Membrane</keyword>
<dbReference type="Proteomes" id="UP000016568">
    <property type="component" value="Unassembled WGS sequence"/>
</dbReference>
<feature type="transmembrane region" description="Helical" evidence="4">
    <location>
        <begin position="363"/>
        <end position="383"/>
    </location>
</feature>
<evidence type="ECO:0000256" key="1">
    <source>
        <dbReference type="ARBA" id="ARBA00022692"/>
    </source>
</evidence>
<reference evidence="6 7" key="1">
    <citation type="submission" date="2013-09" db="EMBL/GenBank/DDBJ databases">
        <title>Whole genome shotgun sequence of Novosphingobium tardaugens NBRC 16725.</title>
        <authorList>
            <person name="Isaki S."/>
            <person name="Hosoyama A."/>
            <person name="Tsuchikane K."/>
            <person name="Katsumata H."/>
            <person name="Ando Y."/>
            <person name="Yamazaki S."/>
            <person name="Fujita N."/>
        </authorList>
    </citation>
    <scope>NUCLEOTIDE SEQUENCE [LARGE SCALE GENOMIC DNA]</scope>
    <source>
        <strain evidence="6 7">NBRC 16725</strain>
    </source>
</reference>
<dbReference type="Pfam" id="PF07690">
    <property type="entry name" value="MFS_1"/>
    <property type="match status" value="1"/>
</dbReference>
<dbReference type="RefSeq" id="WP_021691840.1">
    <property type="nucleotide sequence ID" value="NZ_BASZ01000014.1"/>
</dbReference>
<keyword evidence="7" id="KW-1185">Reference proteome</keyword>
<dbReference type="OrthoDB" id="7626798at2"/>
<dbReference type="PANTHER" id="PTHR11360">
    <property type="entry name" value="MONOCARBOXYLATE TRANSPORTER"/>
    <property type="match status" value="1"/>
</dbReference>
<evidence type="ECO:0000313" key="6">
    <source>
        <dbReference type="EMBL" id="GAD51022.1"/>
    </source>
</evidence>
<feature type="transmembrane region" description="Helical" evidence="4">
    <location>
        <begin position="389"/>
        <end position="411"/>
    </location>
</feature>
<keyword evidence="1 4" id="KW-0812">Transmembrane</keyword>
<feature type="domain" description="Major facilitator superfamily (MFS) profile" evidence="5">
    <location>
        <begin position="29"/>
        <end position="416"/>
    </location>
</feature>
<dbReference type="InterPro" id="IPR011701">
    <property type="entry name" value="MFS"/>
</dbReference>
<sequence>MTAAVRAPRTGSAGTASAQVGVKGWSLMVLVCLSLLNFLGFASTFSALGVTLPSMVADQGWSWTVAGLGFTLLGVSSAFSSFLPALLIRRMGVRTPLVLGSFVLSGGLLTLSQVGAIPPFLLGAMLCGIGFQLIAVIPGTHVLSSMFSRRSLVFGIYMTSGSLGGVAGPWIVLGTIETFDQSWRMVWVILATAVFVMGLICAAVVSKGSETHKQQRTGDAAVQEETGFAVRDALRRPQFWLICGAYLSQLLILSSVASMSVAHLSETGTVAAVAAAMLSLEAAVQVIARLFGGAIGEFVSRKTLMIIGLTCLTVGVWTLSGAQGTTMLLIYALITGVGIGFTALSSTLLLLEWFGKKHNLELFSIMCTLVAFSAVNALIGGAIRDATGSFTLAYQLFGSFPALILLASFFAKRPRMAEDGQ</sequence>
<feature type="transmembrane region" description="Helical" evidence="4">
    <location>
        <begin position="185"/>
        <end position="206"/>
    </location>
</feature>
<name>U2YQP6_9SPHN</name>
<organism evidence="6 7">
    <name type="scientific">Caenibius tardaugens NBRC 16725</name>
    <dbReference type="NCBI Taxonomy" id="1219035"/>
    <lineage>
        <taxon>Bacteria</taxon>
        <taxon>Pseudomonadati</taxon>
        <taxon>Pseudomonadota</taxon>
        <taxon>Alphaproteobacteria</taxon>
        <taxon>Sphingomonadales</taxon>
        <taxon>Erythrobacteraceae</taxon>
        <taxon>Caenibius</taxon>
    </lineage>
</organism>
<feature type="transmembrane region" description="Helical" evidence="4">
    <location>
        <begin position="60"/>
        <end position="83"/>
    </location>
</feature>
<dbReference type="SUPFAM" id="SSF103473">
    <property type="entry name" value="MFS general substrate transporter"/>
    <property type="match status" value="1"/>
</dbReference>
<feature type="transmembrane region" description="Helical" evidence="4">
    <location>
        <begin position="27"/>
        <end position="48"/>
    </location>
</feature>
<dbReference type="InterPro" id="IPR050327">
    <property type="entry name" value="Proton-linked_MCT"/>
</dbReference>
<dbReference type="AlphaFoldDB" id="U2YQP6"/>
<dbReference type="PROSITE" id="PS50850">
    <property type="entry name" value="MFS"/>
    <property type="match status" value="1"/>
</dbReference>
<dbReference type="Gene3D" id="1.20.1250.20">
    <property type="entry name" value="MFS general substrate transporter like domains"/>
    <property type="match status" value="2"/>
</dbReference>
<feature type="transmembrane region" description="Helical" evidence="4">
    <location>
        <begin position="270"/>
        <end position="291"/>
    </location>
</feature>
<gene>
    <name evidence="6" type="ORF">NT2_14_00260</name>
</gene>
<dbReference type="EMBL" id="BASZ01000014">
    <property type="protein sequence ID" value="GAD51022.1"/>
    <property type="molecule type" value="Genomic_DNA"/>
</dbReference>
<comment type="caution">
    <text evidence="6">The sequence shown here is derived from an EMBL/GenBank/DDBJ whole genome shotgun (WGS) entry which is preliminary data.</text>
</comment>
<feature type="transmembrane region" description="Helical" evidence="4">
    <location>
        <begin position="328"/>
        <end position="351"/>
    </location>
</feature>
<dbReference type="KEGG" id="ntd:EGO55_04670"/>